<dbReference type="OrthoDB" id="2830482at2759"/>
<evidence type="ECO:0000259" key="2">
    <source>
        <dbReference type="Pfam" id="PF17667"/>
    </source>
</evidence>
<feature type="compositionally biased region" description="Polar residues" evidence="1">
    <location>
        <begin position="601"/>
        <end position="618"/>
    </location>
</feature>
<feature type="domain" description="Fungal-type protein kinase" evidence="2">
    <location>
        <begin position="157"/>
        <end position="351"/>
    </location>
</feature>
<organism evidence="3 4">
    <name type="scientific">Candolleomyces aberdarensis</name>
    <dbReference type="NCBI Taxonomy" id="2316362"/>
    <lineage>
        <taxon>Eukaryota</taxon>
        <taxon>Fungi</taxon>
        <taxon>Dikarya</taxon>
        <taxon>Basidiomycota</taxon>
        <taxon>Agaricomycotina</taxon>
        <taxon>Agaricomycetes</taxon>
        <taxon>Agaricomycetidae</taxon>
        <taxon>Agaricales</taxon>
        <taxon>Agaricineae</taxon>
        <taxon>Psathyrellaceae</taxon>
        <taxon>Candolleomyces</taxon>
    </lineage>
</organism>
<evidence type="ECO:0000256" key="1">
    <source>
        <dbReference type="SAM" id="MobiDB-lite"/>
    </source>
</evidence>
<feature type="domain" description="Fungal-type protein kinase" evidence="2">
    <location>
        <begin position="363"/>
        <end position="407"/>
    </location>
</feature>
<dbReference type="Proteomes" id="UP000290288">
    <property type="component" value="Unassembled WGS sequence"/>
</dbReference>
<sequence>MRTRSSEKRDKTVSLDPKFDEQKQLVLSELGGVISLDDETVIRSLYHHVAPESAIDTFLKKSRFYSLTQHRWKLPRSCAKLLNNDFHTPFLNVLSSILKHFWGDSAAQGTREVIDTHSTDLQHCEADSVIHHSRPSLVIKAQGPSFQLPYTKPGETQPKVGYSSIALCIEIQAEKDEIPIFDQLVRVAIYARQLFIHQPNRLFARILVLSEQHVRLFHFDRSGVQYTPLLNFHNNPHTFVRLVLGLSSPNESDIGLDDSIQWATQDGRKVSGTLRTRDANNEYIIYPLATIQPFFFNGNIRGRSTICWSVRDPITNEKLVVKDSWRSEERLSEHVFLQDAVGVSGVVQMVTCEPDRCDTKSMRGDALPAGFRNRIQTRIVMKAYGKSIKKYTSAKQLFCALRDAIAGKPDAEPGNRGVLIDLDIAMRRNLNKLADCQMGTRLYQSVAVLKSCITAHPFPHDHLDDLEAFLYVLVHIMWTYDSDGVAHPDHEMLSNWDGYSHDCFVLATLKGGYLTSDYVPIEIQERWPSPCVDLIVAFNTFIDPLMRKKMMLAQLPPAVRNGRENVFTTNAIQHYTHILQFFDTAIEALDRPDTWRVLDSSNDLSDKSASPCTSTSQAVAEPASNLLESHRSSLKRASDNYPDDQPLAKRSNPPRSSSTPLVPLPRSTRESPVPSPT</sequence>
<feature type="region of interest" description="Disordered" evidence="1">
    <location>
        <begin position="601"/>
        <end position="677"/>
    </location>
</feature>
<dbReference type="PANTHER" id="PTHR38248:SF2">
    <property type="entry name" value="FUNK1 11"/>
    <property type="match status" value="1"/>
</dbReference>
<evidence type="ECO:0000313" key="3">
    <source>
        <dbReference type="EMBL" id="RXW20928.1"/>
    </source>
</evidence>
<name>A0A4V1Q457_9AGAR</name>
<protein>
    <recommendedName>
        <fullName evidence="2">Fungal-type protein kinase domain-containing protein</fullName>
    </recommendedName>
</protein>
<dbReference type="AlphaFoldDB" id="A0A4V1Q457"/>
<proteinExistence type="predicted"/>
<feature type="domain" description="Fungal-type protein kinase" evidence="2">
    <location>
        <begin position="410"/>
        <end position="476"/>
    </location>
</feature>
<dbReference type="Pfam" id="PF17667">
    <property type="entry name" value="Pkinase_fungal"/>
    <property type="match status" value="3"/>
</dbReference>
<evidence type="ECO:0000313" key="4">
    <source>
        <dbReference type="Proteomes" id="UP000290288"/>
    </source>
</evidence>
<comment type="caution">
    <text evidence="3">The sequence shown here is derived from an EMBL/GenBank/DDBJ whole genome shotgun (WGS) entry which is preliminary data.</text>
</comment>
<reference evidence="3 4" key="1">
    <citation type="submission" date="2019-01" db="EMBL/GenBank/DDBJ databases">
        <title>Draft genome sequence of Psathyrella aberdarensis IHI B618.</title>
        <authorList>
            <person name="Buettner E."/>
            <person name="Kellner H."/>
        </authorList>
    </citation>
    <scope>NUCLEOTIDE SEQUENCE [LARGE SCALE GENOMIC DNA]</scope>
    <source>
        <strain evidence="3 4">IHI B618</strain>
    </source>
</reference>
<dbReference type="STRING" id="2316362.A0A4V1Q457"/>
<dbReference type="InterPro" id="IPR040976">
    <property type="entry name" value="Pkinase_fungal"/>
</dbReference>
<accession>A0A4V1Q457</accession>
<gene>
    <name evidence="3" type="ORF">EST38_g4918</name>
</gene>
<dbReference type="EMBL" id="SDEE01000127">
    <property type="protein sequence ID" value="RXW20928.1"/>
    <property type="molecule type" value="Genomic_DNA"/>
</dbReference>
<keyword evidence="4" id="KW-1185">Reference proteome</keyword>
<dbReference type="PANTHER" id="PTHR38248">
    <property type="entry name" value="FUNK1 6"/>
    <property type="match status" value="1"/>
</dbReference>